<dbReference type="OrthoDB" id="9806017at2"/>
<protein>
    <submittedName>
        <fullName evidence="2">Hydrogenase</fullName>
    </submittedName>
</protein>
<reference evidence="2 3" key="1">
    <citation type="submission" date="2018-05" db="EMBL/GenBank/DDBJ databases">
        <title>Rhodoferax soyangensis sp.nov., isolated from an oligotrophic freshwater lake.</title>
        <authorList>
            <person name="Park M."/>
        </authorList>
    </citation>
    <scope>NUCLEOTIDE SEQUENCE [LARGE SCALE GENOMIC DNA]</scope>
    <source>
        <strain evidence="2 3">IMCC26218</strain>
    </source>
</reference>
<dbReference type="Gene3D" id="2.30.30.140">
    <property type="match status" value="1"/>
</dbReference>
<dbReference type="SUPFAM" id="SSF159127">
    <property type="entry name" value="HupF/HypC-like"/>
    <property type="match status" value="1"/>
</dbReference>
<dbReference type="GO" id="GO:0051604">
    <property type="term" value="P:protein maturation"/>
    <property type="evidence" value="ECO:0007669"/>
    <property type="project" value="TreeGrafter"/>
</dbReference>
<evidence type="ECO:0000313" key="3">
    <source>
        <dbReference type="Proteomes" id="UP000260665"/>
    </source>
</evidence>
<dbReference type="PRINTS" id="PR00445">
    <property type="entry name" value="HUPFHYPC"/>
</dbReference>
<comment type="caution">
    <text evidence="2">The sequence shown here is derived from an EMBL/GenBank/DDBJ whole genome shotgun (WGS) entry which is preliminary data.</text>
</comment>
<dbReference type="InterPro" id="IPR019812">
    <property type="entry name" value="Hydgase_assmbl_chp_CS"/>
</dbReference>
<dbReference type="EMBL" id="QFZK01000027">
    <property type="protein sequence ID" value="RFO94913.1"/>
    <property type="molecule type" value="Genomic_DNA"/>
</dbReference>
<dbReference type="PANTHER" id="PTHR35177:SF2">
    <property type="entry name" value="HYDROGENASE MATURATION FACTOR HYBG"/>
    <property type="match status" value="1"/>
</dbReference>
<dbReference type="RefSeq" id="WP_117180175.1">
    <property type="nucleotide sequence ID" value="NZ_QFZK01000027.1"/>
</dbReference>
<dbReference type="Pfam" id="PF01455">
    <property type="entry name" value="HupF_HypC"/>
    <property type="match status" value="1"/>
</dbReference>
<dbReference type="Proteomes" id="UP000260665">
    <property type="component" value="Unassembled WGS sequence"/>
</dbReference>
<dbReference type="PANTHER" id="PTHR35177">
    <property type="entry name" value="HYDROGENASE MATURATION FACTOR HYBG"/>
    <property type="match status" value="1"/>
</dbReference>
<name>A0A3E1R6Q1_9BURK</name>
<dbReference type="GO" id="GO:0005506">
    <property type="term" value="F:iron ion binding"/>
    <property type="evidence" value="ECO:0007669"/>
    <property type="project" value="TreeGrafter"/>
</dbReference>
<organism evidence="2 3">
    <name type="scientific">Rhodoferax lacus</name>
    <dbReference type="NCBI Taxonomy" id="2184758"/>
    <lineage>
        <taxon>Bacteria</taxon>
        <taxon>Pseudomonadati</taxon>
        <taxon>Pseudomonadota</taxon>
        <taxon>Betaproteobacteria</taxon>
        <taxon>Burkholderiales</taxon>
        <taxon>Comamonadaceae</taxon>
        <taxon>Rhodoferax</taxon>
    </lineage>
</organism>
<sequence>MCIGIPMQISRIEPGHAQCLGRGQTRRINTALVGRLQPGDWVLVFIDSAQELLSPERAQEINATLDLMEAALQGEAHDLSVGFALPSAMSQADMAALCGAPHP</sequence>
<dbReference type="GO" id="GO:1902670">
    <property type="term" value="F:carbon dioxide binding"/>
    <property type="evidence" value="ECO:0007669"/>
    <property type="project" value="TreeGrafter"/>
</dbReference>
<proteinExistence type="inferred from homology"/>
<accession>A0A3E1R6Q1</accession>
<keyword evidence="3" id="KW-1185">Reference proteome</keyword>
<comment type="similarity">
    <text evidence="1">Belongs to the HupF/HypC family.</text>
</comment>
<evidence type="ECO:0000256" key="1">
    <source>
        <dbReference type="ARBA" id="ARBA00006018"/>
    </source>
</evidence>
<dbReference type="InterPro" id="IPR001109">
    <property type="entry name" value="Hydrogenase_HupF/HypC"/>
</dbReference>
<evidence type="ECO:0000313" key="2">
    <source>
        <dbReference type="EMBL" id="RFO94913.1"/>
    </source>
</evidence>
<gene>
    <name evidence="2" type="ORF">DIC66_21165</name>
</gene>
<dbReference type="NCBIfam" id="TIGR00074">
    <property type="entry name" value="hypC_hupF"/>
    <property type="match status" value="1"/>
</dbReference>
<dbReference type="AlphaFoldDB" id="A0A3E1R6Q1"/>
<dbReference type="PROSITE" id="PS01097">
    <property type="entry name" value="HUPF_HYPC"/>
    <property type="match status" value="1"/>
</dbReference>